<evidence type="ECO:0000256" key="4">
    <source>
        <dbReference type="ARBA" id="ARBA00022692"/>
    </source>
</evidence>
<feature type="region of interest" description="Disordered" evidence="10">
    <location>
        <begin position="300"/>
        <end position="326"/>
    </location>
</feature>
<dbReference type="Proteomes" id="UP000627715">
    <property type="component" value="Unassembled WGS sequence"/>
</dbReference>
<organism evidence="13 14">
    <name type="scientific">Pseudohongiella nitratireducens</name>
    <dbReference type="NCBI Taxonomy" id="1768907"/>
    <lineage>
        <taxon>Bacteria</taxon>
        <taxon>Pseudomonadati</taxon>
        <taxon>Pseudomonadota</taxon>
        <taxon>Gammaproteobacteria</taxon>
        <taxon>Pseudomonadales</taxon>
        <taxon>Pseudohongiellaceae</taxon>
        <taxon>Pseudohongiella</taxon>
    </lineage>
</organism>
<evidence type="ECO:0000256" key="8">
    <source>
        <dbReference type="PROSITE-ProRule" id="PRU01360"/>
    </source>
</evidence>
<evidence type="ECO:0000313" key="13">
    <source>
        <dbReference type="EMBL" id="GGG54268.1"/>
    </source>
</evidence>
<dbReference type="InterPro" id="IPR000531">
    <property type="entry name" value="Beta-barrel_TonB"/>
</dbReference>
<reference evidence="13" key="1">
    <citation type="journal article" date="2014" name="Int. J. Syst. Evol. Microbiol.">
        <title>Complete genome sequence of Corynebacterium casei LMG S-19264T (=DSM 44701T), isolated from a smear-ripened cheese.</title>
        <authorList>
            <consortium name="US DOE Joint Genome Institute (JGI-PGF)"/>
            <person name="Walter F."/>
            <person name="Albersmeier A."/>
            <person name="Kalinowski J."/>
            <person name="Ruckert C."/>
        </authorList>
    </citation>
    <scope>NUCLEOTIDE SEQUENCE</scope>
    <source>
        <strain evidence="13">CGMCC 1.15425</strain>
    </source>
</reference>
<keyword evidence="13" id="KW-0675">Receptor</keyword>
<evidence type="ECO:0000259" key="11">
    <source>
        <dbReference type="Pfam" id="PF00593"/>
    </source>
</evidence>
<accession>A0A917GQZ5</accession>
<dbReference type="InterPro" id="IPR012910">
    <property type="entry name" value="Plug_dom"/>
</dbReference>
<feature type="domain" description="TonB-dependent receptor-like beta-barrel" evidence="11">
    <location>
        <begin position="426"/>
        <end position="911"/>
    </location>
</feature>
<evidence type="ECO:0000256" key="1">
    <source>
        <dbReference type="ARBA" id="ARBA00004571"/>
    </source>
</evidence>
<comment type="caution">
    <text evidence="13">The sequence shown here is derived from an EMBL/GenBank/DDBJ whole genome shotgun (WGS) entry which is preliminary data.</text>
</comment>
<dbReference type="PANTHER" id="PTHR47234">
    <property type="match status" value="1"/>
</dbReference>
<dbReference type="InterPro" id="IPR037066">
    <property type="entry name" value="Plug_dom_sf"/>
</dbReference>
<keyword evidence="3 8" id="KW-1134">Transmembrane beta strand</keyword>
<dbReference type="PANTHER" id="PTHR47234:SF2">
    <property type="entry name" value="TONB-DEPENDENT RECEPTOR"/>
    <property type="match status" value="1"/>
</dbReference>
<evidence type="ECO:0000256" key="7">
    <source>
        <dbReference type="ARBA" id="ARBA00023237"/>
    </source>
</evidence>
<feature type="domain" description="TonB-dependent receptor plug" evidence="12">
    <location>
        <begin position="26"/>
        <end position="130"/>
    </location>
</feature>
<name>A0A917GQZ5_9GAMM</name>
<proteinExistence type="inferred from homology"/>
<dbReference type="Pfam" id="PF07715">
    <property type="entry name" value="Plug"/>
    <property type="match status" value="1"/>
</dbReference>
<evidence type="ECO:0000256" key="6">
    <source>
        <dbReference type="ARBA" id="ARBA00023136"/>
    </source>
</evidence>
<evidence type="ECO:0000256" key="2">
    <source>
        <dbReference type="ARBA" id="ARBA00022448"/>
    </source>
</evidence>
<evidence type="ECO:0000256" key="9">
    <source>
        <dbReference type="RuleBase" id="RU003357"/>
    </source>
</evidence>
<protein>
    <submittedName>
        <fullName evidence="13">TonB-dependent receptor</fullName>
    </submittedName>
</protein>
<evidence type="ECO:0000259" key="12">
    <source>
        <dbReference type="Pfam" id="PF07715"/>
    </source>
</evidence>
<keyword evidence="4 8" id="KW-0812">Transmembrane</keyword>
<keyword evidence="6 8" id="KW-0472">Membrane</keyword>
<dbReference type="AlphaFoldDB" id="A0A917GQZ5"/>
<comment type="similarity">
    <text evidence="8 9">Belongs to the TonB-dependent receptor family.</text>
</comment>
<comment type="subcellular location">
    <subcellularLocation>
        <location evidence="1 8">Cell outer membrane</location>
        <topology evidence="1 8">Multi-pass membrane protein</topology>
    </subcellularLocation>
</comment>
<dbReference type="GO" id="GO:0009279">
    <property type="term" value="C:cell outer membrane"/>
    <property type="evidence" value="ECO:0007669"/>
    <property type="project" value="UniProtKB-SubCell"/>
</dbReference>
<dbReference type="PROSITE" id="PS52016">
    <property type="entry name" value="TONB_DEPENDENT_REC_3"/>
    <property type="match status" value="1"/>
</dbReference>
<dbReference type="InterPro" id="IPR036942">
    <property type="entry name" value="Beta-barrel_TonB_sf"/>
</dbReference>
<keyword evidence="5 9" id="KW-0798">TonB box</keyword>
<evidence type="ECO:0000256" key="10">
    <source>
        <dbReference type="SAM" id="MobiDB-lite"/>
    </source>
</evidence>
<dbReference type="SUPFAM" id="SSF56935">
    <property type="entry name" value="Porins"/>
    <property type="match status" value="1"/>
</dbReference>
<dbReference type="Gene3D" id="2.40.170.20">
    <property type="entry name" value="TonB-dependent receptor, beta-barrel domain"/>
    <property type="match status" value="1"/>
</dbReference>
<dbReference type="EMBL" id="BMIY01000004">
    <property type="protein sequence ID" value="GGG54268.1"/>
    <property type="molecule type" value="Genomic_DNA"/>
</dbReference>
<dbReference type="Pfam" id="PF00593">
    <property type="entry name" value="TonB_dep_Rec_b-barrel"/>
    <property type="match status" value="1"/>
</dbReference>
<dbReference type="InterPro" id="IPR039426">
    <property type="entry name" value="TonB-dep_rcpt-like"/>
</dbReference>
<evidence type="ECO:0000313" key="14">
    <source>
        <dbReference type="Proteomes" id="UP000627715"/>
    </source>
</evidence>
<sequence>MAQDEPEVEEVVVTGSFIRRSEGFTAASPVTTISNEDLQAEGTVNMGQVVQNMTFNAGSATTNTIQGTSSNTTAFNLRGLGSSATLLLMDGKRTPTSNVNVLLPNIAVQRMEIVTDGAAALYGTDAVAGVVNMVPYKSYDGIKTELYYEQDDGPGSFNEKQISTLFGTEIAGEIDFVGAFAFREADPLRWIDRPDLMKAGLTSSGTSNPGNWSVPQRDEMGNLTGVSANRPDPSCSTTRDDPAQIGANPFGFQALGSCWMDFGDTRDFREQNDIMQVFTNATWDVSSDLTLSGQLMYTRQTADRRTSPSNPGGRTTALPTVRGELPGNPFRAVNASGNELFAEPRRDNAGNIVTDGYGRPLPLRGADNNVVLAQNQFANMNSDPMGGVPFYEDLPITRWRAVGKADTCPVQNAQDGSCARQDELDRRYTRVAFDAQFTVPYLDGWEGQAGYSFSRMLDLNTESQVWNYDAIAQGLTCDVVNDVDACFNPFGVTDPQFATSQAVMDQVGRDPRRRYTDDLQTFDLVFNGTIPLGSFELPGGEIGAAFGLQRREESLERIPDALTIAGEGLLGAQVAPFSRSRSVDAVMAEFLLPLASNWEVNIAARNESFSTGQEDSIVKVGTVYEPTDWLGLRATWGEAFLAPTMNQLEAPRDCGLTLLDDLFSSFNAYVNSCQQGNPNLESETSESWTLGVDLVPTDNLTLTLNYSETDFSNRIVSTTTQDLMRKDFENFKIETGFTPTTANPYPTEDQIRNWVANPASDDRIIRAPNDIGFITEVIQSDSNASAMLVKAYDITADYLIPTNEWGEFGLNLSATMVDSYQFQLDPLDPVIEAVGNHNNDYGAVPAMPEWRANLRATWRMGDHFVAATTRYVDEVNYDANNYSFQQYFPHSNWRDVDTIRAWTQMDWFYTYSGLEIGDGQTGITVGMRNAFDREPQKVGMTSGIVGELQDPLGRVMYARMSYDF</sequence>
<evidence type="ECO:0000256" key="5">
    <source>
        <dbReference type="ARBA" id="ARBA00023077"/>
    </source>
</evidence>
<keyword evidence="2 8" id="KW-0813">Transport</keyword>
<evidence type="ECO:0000256" key="3">
    <source>
        <dbReference type="ARBA" id="ARBA00022452"/>
    </source>
</evidence>
<dbReference type="Gene3D" id="2.170.130.10">
    <property type="entry name" value="TonB-dependent receptor, plug domain"/>
    <property type="match status" value="1"/>
</dbReference>
<keyword evidence="7 8" id="KW-0998">Cell outer membrane</keyword>
<keyword evidence="14" id="KW-1185">Reference proteome</keyword>
<gene>
    <name evidence="13" type="ORF">GCM10011403_09260</name>
</gene>
<reference evidence="13" key="2">
    <citation type="submission" date="2020-09" db="EMBL/GenBank/DDBJ databases">
        <authorList>
            <person name="Sun Q."/>
            <person name="Zhou Y."/>
        </authorList>
    </citation>
    <scope>NUCLEOTIDE SEQUENCE</scope>
    <source>
        <strain evidence="13">CGMCC 1.15425</strain>
    </source>
</reference>